<dbReference type="Proteomes" id="UP001322664">
    <property type="component" value="Chromosome"/>
</dbReference>
<dbReference type="RefSeq" id="WP_319837141.1">
    <property type="nucleotide sequence ID" value="NZ_CP137624.1"/>
</dbReference>
<dbReference type="InterPro" id="IPR001509">
    <property type="entry name" value="Epimerase_deHydtase"/>
</dbReference>
<dbReference type="InterPro" id="IPR036291">
    <property type="entry name" value="NAD(P)-bd_dom_sf"/>
</dbReference>
<sequence>MVGEAVMKRIVINGPTGAIGMALIEKCIKEKIEVLAICRRGSTRMGNIPKSKYIKVIECNLSEIINLKYEGGFEVFYHLAWEGTTGEARNDVYLQNKNVQYTLDAVHLANRLGCHTFIGAGSQAEYGRFEGKLESTTPTFPENGYGMAKLCAGQMSKVLCKQLGIKNIWVRILSVYGPYDNMNTMIMSTIDNLLNGLKPVFTKGEQMWDYLYSGDAAEALYLIGIRGKNGKVYCLGSGKARPLYEYINKIRDSVNPNLTIGLGEIPYNENQIMHLWADIEDLKLDVGFFPTVNFSNGIKKTIKTLMN</sequence>
<protein>
    <submittedName>
        <fullName evidence="3">NAD(P)-dependent oxidoreductase</fullName>
    </submittedName>
</protein>
<gene>
    <name evidence="3" type="ORF">R6U77_01500</name>
</gene>
<evidence type="ECO:0000259" key="2">
    <source>
        <dbReference type="Pfam" id="PF01370"/>
    </source>
</evidence>
<comment type="similarity">
    <text evidence="1">Belongs to the NAD(P)-dependent epimerase/dehydratase family.</text>
</comment>
<dbReference type="Pfam" id="PF01370">
    <property type="entry name" value="Epimerase"/>
    <property type="match status" value="1"/>
</dbReference>
<dbReference type="Gene3D" id="3.40.50.720">
    <property type="entry name" value="NAD(P)-binding Rossmann-like Domain"/>
    <property type="match status" value="1"/>
</dbReference>
<dbReference type="SUPFAM" id="SSF51735">
    <property type="entry name" value="NAD(P)-binding Rossmann-fold domains"/>
    <property type="match status" value="1"/>
</dbReference>
<evidence type="ECO:0000313" key="3">
    <source>
        <dbReference type="EMBL" id="WPK12392.1"/>
    </source>
</evidence>
<evidence type="ECO:0000256" key="1">
    <source>
        <dbReference type="ARBA" id="ARBA00007637"/>
    </source>
</evidence>
<evidence type="ECO:0000313" key="4">
    <source>
        <dbReference type="Proteomes" id="UP001322664"/>
    </source>
</evidence>
<dbReference type="EMBL" id="CP137624">
    <property type="protein sequence ID" value="WPK12392.1"/>
    <property type="molecule type" value="Genomic_DNA"/>
</dbReference>
<reference evidence="3 4" key="1">
    <citation type="submission" date="2023-09" db="EMBL/GenBank/DDBJ databases">
        <authorList>
            <person name="Page C.A."/>
            <person name="Perez-Diaz I.M."/>
        </authorList>
    </citation>
    <scope>NUCLEOTIDE SEQUENCE [LARGE SCALE GENOMIC DNA]</scope>
    <source>
        <strain evidence="3 4">Ll15</strain>
    </source>
</reference>
<accession>A0ABZ0S472</accession>
<proteinExistence type="inferred from homology"/>
<feature type="domain" description="NAD-dependent epimerase/dehydratase" evidence="2">
    <location>
        <begin position="10"/>
        <end position="236"/>
    </location>
</feature>
<organism evidence="3 4">
    <name type="scientific">Lysinibacillus louembei</name>
    <dbReference type="NCBI Taxonomy" id="1470088"/>
    <lineage>
        <taxon>Bacteria</taxon>
        <taxon>Bacillati</taxon>
        <taxon>Bacillota</taxon>
        <taxon>Bacilli</taxon>
        <taxon>Bacillales</taxon>
        <taxon>Bacillaceae</taxon>
        <taxon>Lysinibacillus</taxon>
    </lineage>
</organism>
<dbReference type="PANTHER" id="PTHR43000">
    <property type="entry name" value="DTDP-D-GLUCOSE 4,6-DEHYDRATASE-RELATED"/>
    <property type="match status" value="1"/>
</dbReference>
<name>A0ABZ0S472_9BACI</name>
<keyword evidence="4" id="KW-1185">Reference proteome</keyword>